<keyword evidence="3 4" id="KW-0539">Nucleus</keyword>
<dbReference type="FunFam" id="1.20.1160.11:FF:000001">
    <property type="entry name" value="Paired amphipathic helix protein Sin3"/>
    <property type="match status" value="1"/>
</dbReference>
<evidence type="ECO:0000256" key="4">
    <source>
        <dbReference type="PROSITE-ProRule" id="PRU00810"/>
    </source>
</evidence>
<dbReference type="PROSITE" id="PS51477">
    <property type="entry name" value="PAH"/>
    <property type="match status" value="1"/>
</dbReference>
<evidence type="ECO:0000256" key="3">
    <source>
        <dbReference type="ARBA" id="ARBA00023242"/>
    </source>
</evidence>
<dbReference type="InterPro" id="IPR003822">
    <property type="entry name" value="PAH"/>
</dbReference>
<reference evidence="5" key="1">
    <citation type="submission" date="2020-11" db="EMBL/GenBank/DDBJ databases">
        <authorList>
            <consortium name="DOE Joint Genome Institute"/>
            <person name="Ahrendt S."/>
            <person name="Riley R."/>
            <person name="Andreopoulos W."/>
            <person name="Labutti K."/>
            <person name="Pangilinan J."/>
            <person name="Ruiz-Duenas F.J."/>
            <person name="Barrasa J.M."/>
            <person name="Sanchez-Garcia M."/>
            <person name="Camarero S."/>
            <person name="Miyauchi S."/>
            <person name="Serrano A."/>
            <person name="Linde D."/>
            <person name="Babiker R."/>
            <person name="Drula E."/>
            <person name="Ayuso-Fernandez I."/>
            <person name="Pacheco R."/>
            <person name="Padilla G."/>
            <person name="Ferreira P."/>
            <person name="Barriuso J."/>
            <person name="Kellner H."/>
            <person name="Castanera R."/>
            <person name="Alfaro M."/>
            <person name="Ramirez L."/>
            <person name="Pisabarro A.G."/>
            <person name="Kuo A."/>
            <person name="Tritt A."/>
            <person name="Lipzen A."/>
            <person name="He G."/>
            <person name="Yan M."/>
            <person name="Ng V."/>
            <person name="Cullen D."/>
            <person name="Martin F."/>
            <person name="Rosso M.-N."/>
            <person name="Henrissat B."/>
            <person name="Hibbett D."/>
            <person name="Martinez A.T."/>
            <person name="Grigoriev I.V."/>
        </authorList>
    </citation>
    <scope>NUCLEOTIDE SEQUENCE</scope>
    <source>
        <strain evidence="5">CBS 506.95</strain>
    </source>
</reference>
<evidence type="ECO:0000313" key="6">
    <source>
        <dbReference type="Proteomes" id="UP000807306"/>
    </source>
</evidence>
<evidence type="ECO:0000313" key="5">
    <source>
        <dbReference type="EMBL" id="KAF9525752.1"/>
    </source>
</evidence>
<dbReference type="PANTHER" id="PTHR12346:SF0">
    <property type="entry name" value="SIN3A, ISOFORM G"/>
    <property type="match status" value="1"/>
</dbReference>
<dbReference type="AlphaFoldDB" id="A0A9P6JLY8"/>
<dbReference type="GO" id="GO:0000785">
    <property type="term" value="C:chromatin"/>
    <property type="evidence" value="ECO:0007669"/>
    <property type="project" value="TreeGrafter"/>
</dbReference>
<dbReference type="InterPro" id="IPR036600">
    <property type="entry name" value="PAH_sf"/>
</dbReference>
<dbReference type="SUPFAM" id="SSF47762">
    <property type="entry name" value="PAH2 domain"/>
    <property type="match status" value="1"/>
</dbReference>
<keyword evidence="6" id="KW-1185">Reference proteome</keyword>
<dbReference type="GO" id="GO:0003714">
    <property type="term" value="F:transcription corepressor activity"/>
    <property type="evidence" value="ECO:0007669"/>
    <property type="project" value="InterPro"/>
</dbReference>
<comment type="subcellular location">
    <subcellularLocation>
        <location evidence="1 4">Nucleus</location>
    </subcellularLocation>
</comment>
<dbReference type="GO" id="GO:0000122">
    <property type="term" value="P:negative regulation of transcription by RNA polymerase II"/>
    <property type="evidence" value="ECO:0007669"/>
    <property type="project" value="TreeGrafter"/>
</dbReference>
<dbReference type="Gene3D" id="1.20.1160.11">
    <property type="entry name" value="Paired amphipathic helix"/>
    <property type="match status" value="1"/>
</dbReference>
<accession>A0A9P6JLY8</accession>
<name>A0A9P6JLY8_9AGAR</name>
<protein>
    <submittedName>
        <fullName evidence="5">Paired amphipathic helix</fullName>
    </submittedName>
</protein>
<gene>
    <name evidence="5" type="ORF">CPB83DRAFT_896789</name>
</gene>
<dbReference type="Proteomes" id="UP000807306">
    <property type="component" value="Unassembled WGS sequence"/>
</dbReference>
<dbReference type="InterPro" id="IPR039774">
    <property type="entry name" value="Sin3-like"/>
</dbReference>
<dbReference type="GO" id="GO:0000118">
    <property type="term" value="C:histone deacetylase complex"/>
    <property type="evidence" value="ECO:0007669"/>
    <property type="project" value="TreeGrafter"/>
</dbReference>
<dbReference type="EMBL" id="MU157880">
    <property type="protein sequence ID" value="KAF9525752.1"/>
    <property type="molecule type" value="Genomic_DNA"/>
</dbReference>
<comment type="caution">
    <text evidence="5">The sequence shown here is derived from an EMBL/GenBank/DDBJ whole genome shotgun (WGS) entry which is preliminary data.</text>
</comment>
<evidence type="ECO:0000256" key="2">
    <source>
        <dbReference type="ARBA" id="ARBA00022491"/>
    </source>
</evidence>
<proteinExistence type="predicted"/>
<keyword evidence="2" id="KW-0678">Repressor</keyword>
<sequence length="108" mass="12202">MLHLNRDEAVSFVDNVRYSFEQDPGKYDRFLDIMKDLKANVIDPGDVIVQIAALFNGHPSLAREFNAFLPPGYRLHPTGEGPSSCIILYTPEGNTVYPRDYARRGSRS</sequence>
<organism evidence="5 6">
    <name type="scientific">Crepidotus variabilis</name>
    <dbReference type="NCBI Taxonomy" id="179855"/>
    <lineage>
        <taxon>Eukaryota</taxon>
        <taxon>Fungi</taxon>
        <taxon>Dikarya</taxon>
        <taxon>Basidiomycota</taxon>
        <taxon>Agaricomycotina</taxon>
        <taxon>Agaricomycetes</taxon>
        <taxon>Agaricomycetidae</taxon>
        <taxon>Agaricales</taxon>
        <taxon>Agaricineae</taxon>
        <taxon>Crepidotaceae</taxon>
        <taxon>Crepidotus</taxon>
    </lineage>
</organism>
<dbReference type="Pfam" id="PF02671">
    <property type="entry name" value="PAH"/>
    <property type="match status" value="1"/>
</dbReference>
<dbReference type="PANTHER" id="PTHR12346">
    <property type="entry name" value="SIN3B-RELATED"/>
    <property type="match status" value="1"/>
</dbReference>
<dbReference type="OrthoDB" id="10265969at2759"/>
<evidence type="ECO:0000256" key="1">
    <source>
        <dbReference type="ARBA" id="ARBA00004123"/>
    </source>
</evidence>